<dbReference type="AlphaFoldDB" id="A0A8H4IJ17"/>
<protein>
    <submittedName>
        <fullName evidence="2">Uncharacterized protein</fullName>
    </submittedName>
</protein>
<feature type="compositionally biased region" description="Polar residues" evidence="1">
    <location>
        <begin position="61"/>
        <end position="81"/>
    </location>
</feature>
<evidence type="ECO:0000313" key="2">
    <source>
        <dbReference type="EMBL" id="KAF4301995.1"/>
    </source>
</evidence>
<gene>
    <name evidence="2" type="ORF">GTA08_BOTSDO09807</name>
</gene>
<sequence>MSASDHDPHRGRVDRTPDPTNGTMGGLQPQHLDKNRYPKDFLFARANQCQRDQVDEHEPSPQVNTNNGAPVADNTMNSSDFAPQCASRSSSRAREHSPHPQRHTYHSTSEIDNNMNAFYSPSQLQTNTSSYQIQSNNQHAQYSFSNPYEHAPYRQNTAGYHMPQLPQRHDDLTSSLQKNASNLPPYQQALDGIGSTPELQHQRSGVPLHSHNSTINHRPCLQGPSGSTSEPQYINPRSITPLRNNSIEHELHTSNAQSGYVPNVQGSLDTHMPQPQRHYESHSAIPSPGGAVGDVQQNNTTEHTSQFLDNPVKQPYHQQGRATHPQVSQLSCGPTLQDNFLRDAPRVQTNLLGNGAEMQSSAIGLAPHTHWGTPSSAFRSPNGFVSHGSEAVGDVPMHPPLPRKRFLDPAFAQLRQGYSGTYGETTLAKKARLDDTASEIPTNRSYFDQQNDEKPASAPQVMVRKVDRTLALSVTTVRRVRDAAYSITHPPFRAFSNSSVTRQWVRELKDFTANRLVRAQSPLHFFGYERLNMTETMWKTITEHDRSRRPAYPVRIEDRQIVRCDENHSLVDHSPPGFISVACVECPPEKIDHCDGATKQAHMMCAACIREHDTAFADQNQPKLAALVRGAAWANLCNHCMANCYSHEETCTCEWEVPRCLKHRRRHLEQLIGRWECSIIKDVDVCALCFEKPATDGIAMAWRCQVCLGILFMASGVASTWLPSGPPLPDGFQVCDELKFENLMD</sequence>
<feature type="compositionally biased region" description="Polar residues" evidence="1">
    <location>
        <begin position="175"/>
        <end position="185"/>
    </location>
</feature>
<reference evidence="2" key="1">
    <citation type="submission" date="2020-04" db="EMBL/GenBank/DDBJ databases">
        <title>Genome Assembly and Annotation of Botryosphaeria dothidea sdau 11-99, a Latent Pathogen of Apple Fruit Ring Rot in China.</title>
        <authorList>
            <person name="Yu C."/>
            <person name="Diao Y."/>
            <person name="Lu Q."/>
            <person name="Zhao J."/>
            <person name="Cui S."/>
            <person name="Peng C."/>
            <person name="He B."/>
            <person name="Liu H."/>
        </authorList>
    </citation>
    <scope>NUCLEOTIDE SEQUENCE [LARGE SCALE GENOMIC DNA]</scope>
    <source>
        <strain evidence="2">Sdau11-99</strain>
    </source>
</reference>
<feature type="compositionally biased region" description="Polar residues" evidence="1">
    <location>
        <begin position="257"/>
        <end position="268"/>
    </location>
</feature>
<evidence type="ECO:0000313" key="3">
    <source>
        <dbReference type="Proteomes" id="UP000572817"/>
    </source>
</evidence>
<evidence type="ECO:0000256" key="1">
    <source>
        <dbReference type="SAM" id="MobiDB-lite"/>
    </source>
</evidence>
<accession>A0A8H4IJ17</accession>
<dbReference type="OrthoDB" id="10597715at2759"/>
<feature type="region of interest" description="Disordered" evidence="1">
    <location>
        <begin position="257"/>
        <end position="297"/>
    </location>
</feature>
<comment type="caution">
    <text evidence="2">The sequence shown here is derived from an EMBL/GenBank/DDBJ whole genome shotgun (WGS) entry which is preliminary data.</text>
</comment>
<feature type="compositionally biased region" description="Basic and acidic residues" evidence="1">
    <location>
        <begin position="1"/>
        <end position="17"/>
    </location>
</feature>
<feature type="region of interest" description="Disordered" evidence="1">
    <location>
        <begin position="1"/>
        <end position="38"/>
    </location>
</feature>
<feature type="region of interest" description="Disordered" evidence="1">
    <location>
        <begin position="50"/>
        <end position="107"/>
    </location>
</feature>
<feature type="compositionally biased region" description="Polar residues" evidence="1">
    <location>
        <begin position="224"/>
        <end position="240"/>
    </location>
</feature>
<feature type="region of interest" description="Disordered" evidence="1">
    <location>
        <begin position="373"/>
        <end position="395"/>
    </location>
</feature>
<feature type="region of interest" description="Disordered" evidence="1">
    <location>
        <begin position="175"/>
        <end position="240"/>
    </location>
</feature>
<dbReference type="EMBL" id="WWBZ02000073">
    <property type="protein sequence ID" value="KAF4301995.1"/>
    <property type="molecule type" value="Genomic_DNA"/>
</dbReference>
<organism evidence="2 3">
    <name type="scientific">Botryosphaeria dothidea</name>
    <dbReference type="NCBI Taxonomy" id="55169"/>
    <lineage>
        <taxon>Eukaryota</taxon>
        <taxon>Fungi</taxon>
        <taxon>Dikarya</taxon>
        <taxon>Ascomycota</taxon>
        <taxon>Pezizomycotina</taxon>
        <taxon>Dothideomycetes</taxon>
        <taxon>Dothideomycetes incertae sedis</taxon>
        <taxon>Botryosphaeriales</taxon>
        <taxon>Botryosphaeriaceae</taxon>
        <taxon>Botryosphaeria</taxon>
    </lineage>
</organism>
<proteinExistence type="predicted"/>
<keyword evidence="3" id="KW-1185">Reference proteome</keyword>
<name>A0A8H4IJ17_9PEZI</name>
<dbReference type="Proteomes" id="UP000572817">
    <property type="component" value="Unassembled WGS sequence"/>
</dbReference>